<dbReference type="GO" id="GO:0008622">
    <property type="term" value="C:epsilon DNA polymerase complex"/>
    <property type="evidence" value="ECO:0007669"/>
    <property type="project" value="InterPro"/>
</dbReference>
<keyword evidence="8 17" id="KW-0479">Metal-binding</keyword>
<keyword evidence="12 17" id="KW-0408">Iron</keyword>
<dbReference type="GO" id="GO:0045004">
    <property type="term" value="P:DNA replication proofreading"/>
    <property type="evidence" value="ECO:0007669"/>
    <property type="project" value="TreeGrafter"/>
</dbReference>
<dbReference type="CDD" id="cd05535">
    <property type="entry name" value="POLBc_epsilon"/>
    <property type="match status" value="1"/>
</dbReference>
<dbReference type="InterPro" id="IPR043502">
    <property type="entry name" value="DNA/RNA_pol_sf"/>
</dbReference>
<dbReference type="PANTHER" id="PTHR10670">
    <property type="entry name" value="DNA POLYMERASE EPSILON CATALYTIC SUBUNIT A"/>
    <property type="match status" value="1"/>
</dbReference>
<dbReference type="SMART" id="SM01159">
    <property type="entry name" value="DUF1744"/>
    <property type="match status" value="1"/>
</dbReference>
<dbReference type="Pfam" id="PF22912">
    <property type="entry name" value="zf-DPOE"/>
    <property type="match status" value="1"/>
</dbReference>
<keyword evidence="9 17" id="KW-0863">Zinc-finger</keyword>
<dbReference type="SUPFAM" id="SSF53098">
    <property type="entry name" value="Ribonuclease H-like"/>
    <property type="match status" value="1"/>
</dbReference>
<evidence type="ECO:0000256" key="13">
    <source>
        <dbReference type="ARBA" id="ARBA00023014"/>
    </source>
</evidence>
<comment type="catalytic activity">
    <reaction evidence="16 17">
        <text>DNA(n) + a 2'-deoxyribonucleoside 5'-triphosphate = DNA(n+1) + diphosphate</text>
        <dbReference type="Rhea" id="RHEA:22508"/>
        <dbReference type="Rhea" id="RHEA-COMP:17339"/>
        <dbReference type="Rhea" id="RHEA-COMP:17340"/>
        <dbReference type="ChEBI" id="CHEBI:33019"/>
        <dbReference type="ChEBI" id="CHEBI:61560"/>
        <dbReference type="ChEBI" id="CHEBI:173112"/>
        <dbReference type="EC" id="2.7.7.7"/>
    </reaction>
</comment>
<proteinExistence type="inferred from homology"/>
<feature type="domain" description="DNA polymerase epsilon catalytic subunit A C-terminal" evidence="18">
    <location>
        <begin position="1513"/>
        <end position="1873"/>
    </location>
</feature>
<dbReference type="Pfam" id="PF22634">
    <property type="entry name" value="POL2_thumb"/>
    <property type="match status" value="1"/>
</dbReference>
<dbReference type="SUPFAM" id="SSF56672">
    <property type="entry name" value="DNA/RNA polymerases"/>
    <property type="match status" value="1"/>
</dbReference>
<name>A0A371C9M5_YARLL</name>
<dbReference type="GO" id="GO:0006287">
    <property type="term" value="P:base-excision repair, gap-filling"/>
    <property type="evidence" value="ECO:0007669"/>
    <property type="project" value="TreeGrafter"/>
</dbReference>
<comment type="cofactor">
    <cofactor evidence="1 17">
        <name>[4Fe-4S] cluster</name>
        <dbReference type="ChEBI" id="CHEBI:49883"/>
    </cofactor>
</comment>
<organism evidence="19 20">
    <name type="scientific">Yarrowia lipolytica</name>
    <name type="common">Candida lipolytica</name>
    <dbReference type="NCBI Taxonomy" id="4952"/>
    <lineage>
        <taxon>Eukaryota</taxon>
        <taxon>Fungi</taxon>
        <taxon>Dikarya</taxon>
        <taxon>Ascomycota</taxon>
        <taxon>Saccharomycotina</taxon>
        <taxon>Dipodascomycetes</taxon>
        <taxon>Dipodascales</taxon>
        <taxon>Dipodascales incertae sedis</taxon>
        <taxon>Yarrowia</taxon>
    </lineage>
</organism>
<keyword evidence="11 17" id="KW-0239">DNA-directed DNA polymerase</keyword>
<keyword evidence="4 17" id="KW-0004">4Fe-4S</keyword>
<evidence type="ECO:0000313" key="19">
    <source>
        <dbReference type="EMBL" id="RDW27021.1"/>
    </source>
</evidence>
<dbReference type="Proteomes" id="UP000256601">
    <property type="component" value="Unassembled WGS sequence"/>
</dbReference>
<dbReference type="SMART" id="SM00486">
    <property type="entry name" value="POLBc"/>
    <property type="match status" value="1"/>
</dbReference>
<dbReference type="Gene3D" id="1.10.287.690">
    <property type="entry name" value="Helix hairpin bin"/>
    <property type="match status" value="1"/>
</dbReference>
<dbReference type="VEuPathDB" id="FungiDB:YALI0_E26367g"/>
<dbReference type="Pfam" id="PF08490">
    <property type="entry name" value="DUF1744"/>
    <property type="match status" value="1"/>
</dbReference>
<dbReference type="InterPro" id="IPR012337">
    <property type="entry name" value="RNaseH-like_sf"/>
</dbReference>
<dbReference type="Gene3D" id="3.30.420.10">
    <property type="entry name" value="Ribonuclease H-like superfamily/Ribonuclease H"/>
    <property type="match status" value="1"/>
</dbReference>
<dbReference type="Pfam" id="PF03104">
    <property type="entry name" value="DNA_pol_B_exo1"/>
    <property type="match status" value="1"/>
</dbReference>
<dbReference type="Gene3D" id="3.90.1600.10">
    <property type="entry name" value="Palm domain of DNA polymerase"/>
    <property type="match status" value="1"/>
</dbReference>
<comment type="function">
    <text evidence="17">DNA polymerase II participates in chromosomal DNA replication.</text>
</comment>
<dbReference type="Gene3D" id="1.10.132.60">
    <property type="entry name" value="DNA polymerase family B, C-terminal domain"/>
    <property type="match status" value="1"/>
</dbReference>
<accession>A0A371C9M5</accession>
<evidence type="ECO:0000259" key="18">
    <source>
        <dbReference type="SMART" id="SM01159"/>
    </source>
</evidence>
<dbReference type="InterPro" id="IPR029703">
    <property type="entry name" value="POL2"/>
</dbReference>
<evidence type="ECO:0000256" key="8">
    <source>
        <dbReference type="ARBA" id="ARBA00022723"/>
    </source>
</evidence>
<dbReference type="InterPro" id="IPR054475">
    <property type="entry name" value="Znf-DPOE"/>
</dbReference>
<dbReference type="EC" id="2.7.7.7" evidence="17"/>
<dbReference type="PANTHER" id="PTHR10670:SF0">
    <property type="entry name" value="DNA POLYMERASE EPSILON CATALYTIC SUBUNIT A"/>
    <property type="match status" value="1"/>
</dbReference>
<dbReference type="FunFam" id="3.90.1600.10:FF:000006">
    <property type="entry name" value="DNA polymerase epsilon catalytic subunit"/>
    <property type="match status" value="1"/>
</dbReference>
<evidence type="ECO:0000256" key="5">
    <source>
        <dbReference type="ARBA" id="ARBA00022679"/>
    </source>
</evidence>
<dbReference type="CDD" id="cd05779">
    <property type="entry name" value="DNA_polB_epsilon_exo"/>
    <property type="match status" value="1"/>
</dbReference>
<evidence type="ECO:0000256" key="6">
    <source>
        <dbReference type="ARBA" id="ARBA00022695"/>
    </source>
</evidence>
<dbReference type="InterPro" id="IPR013697">
    <property type="entry name" value="DNA_pol_e_suA_C"/>
</dbReference>
<gene>
    <name evidence="19" type="ORF">B0I71DRAFT_129897</name>
</gene>
<protein>
    <recommendedName>
        <fullName evidence="17">DNA polymerase epsilon catalytic subunit</fullName>
        <ecNumber evidence="17">2.7.7.7</ecNumber>
    </recommendedName>
</protein>
<evidence type="ECO:0000256" key="9">
    <source>
        <dbReference type="ARBA" id="ARBA00022771"/>
    </source>
</evidence>
<evidence type="ECO:0000256" key="7">
    <source>
        <dbReference type="ARBA" id="ARBA00022705"/>
    </source>
</evidence>
<dbReference type="InterPro" id="IPR036397">
    <property type="entry name" value="RNaseH_sf"/>
</dbReference>
<evidence type="ECO:0000256" key="1">
    <source>
        <dbReference type="ARBA" id="ARBA00001966"/>
    </source>
</evidence>
<evidence type="ECO:0000256" key="14">
    <source>
        <dbReference type="ARBA" id="ARBA00023125"/>
    </source>
</evidence>
<evidence type="ECO:0000256" key="15">
    <source>
        <dbReference type="ARBA" id="ARBA00023242"/>
    </source>
</evidence>
<dbReference type="FunFam" id="3.30.420.10:FF:000010">
    <property type="entry name" value="DNA polymerase epsilon catalytic subunit"/>
    <property type="match status" value="1"/>
</dbReference>
<evidence type="ECO:0000256" key="3">
    <source>
        <dbReference type="ARBA" id="ARBA00005755"/>
    </source>
</evidence>
<dbReference type="InterPro" id="IPR023211">
    <property type="entry name" value="DNA_pol_palm_dom_sf"/>
</dbReference>
<comment type="similarity">
    <text evidence="3 17">Belongs to the DNA polymerase type-B family.</text>
</comment>
<evidence type="ECO:0000256" key="4">
    <source>
        <dbReference type="ARBA" id="ARBA00022485"/>
    </source>
</evidence>
<evidence type="ECO:0000256" key="2">
    <source>
        <dbReference type="ARBA" id="ARBA00004123"/>
    </source>
</evidence>
<dbReference type="FunFam" id="3.30.342.10:FF:000017">
    <property type="entry name" value="DNA polymerase epsilon catalytic subunit"/>
    <property type="match status" value="1"/>
</dbReference>
<evidence type="ECO:0000313" key="20">
    <source>
        <dbReference type="Proteomes" id="UP000256601"/>
    </source>
</evidence>
<keyword evidence="7 17" id="KW-0235">DNA replication</keyword>
<keyword evidence="14 17" id="KW-0238">DNA-binding</keyword>
<sequence length="2183" mass="250652">MGRPFNGNNTHVVKQRSDEFERRRLERIEQLGQKFAAVERRDAIDDRMGFTRFSGDEKRVGWLVNMHETLLQSETAERGLAAVDYYFYDEEGGNFKSTVVFRPYFFVICKPHTEHAVKDLMEKMFERVLASTEIVTKEDLNLTNHLTGKKRKAVKLEFHNSEDLSSTRFTLSKIVDRQTQQTEQHLNIYELEGDVDTSTDVESSITGIKEFDVPFETRVAIDLDIRVGNWYEVTKENDTAVLKHMVEREYRADPVVMAYDIETEKAPLRFPDSAVDRIMMISYMIDGEGFLITNREMVSEDIEDFEYTPKPEFPGNFTIFNEPNEKAVLEKWFEHIRDVCPTVMTSYNGDFFDFPFIDKRTAFHGMNLYDEIGWKKVEEERYECSYCVHMDCLNWVKRDSYLPQGSQGLKAVTKVKLSYDPKELDPEKMTPYARDHPQILAEYSVSDAVATYYLYMKYVHPFIFSLCCIIPLNPDAVLRKGTGTLCEMLLMVKAYEGRIILPDKHKPALERHYKGHLVDNETYTGGHVESLAAGVFRSDIMVDFDIDTNSIDELLVNLDETLEFCVTVEAGKKSSDFENLDEVRDQIIEQLQELKSNPKRSDYPLIYHVDVASMYPNIMTTNRLQPDSMVDEKDCAVCDYNRPDKTCARELEWARRVDYYPVSKGDVNNLKQGLVEEYSGGRFGNGSSVEISYDEGMTEREKFQKRKGWAGLSGQEQANKLKERVAAFSLKTKARKTDSETTVQKTIVCQRENPFYVDVVQEFKQRRIDYKTKAKRWNKEAASASDPASREEAKKMAITNDSMQLAHKVILNSFYGYVMRKGSRWYSMEMAGVTCYTGAKIIKIARQTMEGLGIPLELDTDGIWCMLPKTFPEKFKCKFKDGSSYELEYPCSIMNYLVHRDFTNHQYQKLNPETGKYDTHSENSIFFELDGPYKCMMMPTSTDKGKGLKKRYVVFDDRNKIVELKGFEVKRRGELSLIKKFQSQLWDTFLEGSNLVECYAAQARVAEAWLAVIDSRGKNLSDEELIDLVCENKSMSKPVHEYGSQKSTALTTARRLAEIMGDSILTGGKLSTKYIIAVRTKNSMPVPEAKKGSDEDSSTADRAIPTLVFETESLDEKLRFLKRWMGPRWESTDPRDVIDWMYYRERLATTINKLVVIPAILLGLKNPVRGCDPPEWASDIIKQRDNPIKQSTLSSYFVKGKLPTPEPILSEEDEVMEIQVGDIESIGTTPSPSRPPGVPARVVVSKRVRKTVEETDKSTPSLPHKAPDPFADYAAYIKYAKVKWKHQKAQRDRRAHLFGESDNGIASSWVSKNAHLAQDAWHLVSIHAAEKPGQVEASVIIGDKMQRVQINVPRKVYVGSREPLKWDKFTDVTNAMAVAEEEQPKYLYRAVMSEDMYQTEMTNPESPLKDPHVTKIYEADVSPESRALIELGSTFHLDASTPGILSKGFTHGFEAKWFKSGDSRSYLQNSGLSYAHIVHVVSSAVEIFVITPTWDAPALVFVHQSSSSEKLPDISKEYARLRRGERYKQNMDDCTVFSFPDTMQYEVEYCSNHRRMLQKVSKACDSLSGSRNGQLVFALHSPDRNVDEKVAALARIPCIRLRPVPPSTAAVGWQRDLVRRLIASFLSHGANISYLVEMARYAKMPLCHVQDTRDVIDVSYARRLIQNSVVLWWSAALSTGGALTDQAEVPVANNPGLYTNICFEIKIEHLVLNALLQSAVIQDTEGDIHNELLSNAFNPHALKTLKMVVKEWWEHGDKKRPPQDLLDNFTVWVYAPESRLFSPQLLYHTQNLTKKTFLYLAQECRKHQAQLVYADQHKLVLQTEKTELQLVYSYSNYIVRQIRTHPILKYVSVDITRYWDTFLWMDKWNYGGYSSDVIVDPSKQSESLLMHWHIANFLPETLQQEFSKWVQEYIHLLRLRKYPENRTTDVDDMPSDTPMLTDGDKDDAALLSDKFFGKGVVSYLHPKLVRRVKLLAQKLSDVLSSGDSIDAFKFPVLPGSMIQPETNPVVEFAKYVCHIYGINAKANFEVQILLRDLLNIFDINEFSEEGTFRDPSMSLKLTNMMCFKCKNPCDLDLCKDSCCTKSGFRCPLCNSLYDMVIVEQRLVGQLQRMILEYETQDFRCDKCRRVKEYELTEFCPCSGSWVTIMSAEDVHKELSIYDRCARWFELKMLGSFLRQLGYV</sequence>
<keyword evidence="10 17" id="KW-0862">Zinc</keyword>
<dbReference type="EMBL" id="KZ858970">
    <property type="protein sequence ID" value="RDW27021.1"/>
    <property type="molecule type" value="Genomic_DNA"/>
</dbReference>
<dbReference type="InterPro" id="IPR006133">
    <property type="entry name" value="DNA-dir_DNA_pol_B_exonuc"/>
</dbReference>
<evidence type="ECO:0000256" key="17">
    <source>
        <dbReference type="RuleBase" id="RU365029"/>
    </source>
</evidence>
<dbReference type="Pfam" id="PF23250">
    <property type="entry name" value="zf_DPOE_2"/>
    <property type="match status" value="1"/>
</dbReference>
<dbReference type="GO" id="GO:0000166">
    <property type="term" value="F:nucleotide binding"/>
    <property type="evidence" value="ECO:0007669"/>
    <property type="project" value="InterPro"/>
</dbReference>
<evidence type="ECO:0000256" key="12">
    <source>
        <dbReference type="ARBA" id="ARBA00023004"/>
    </source>
</evidence>
<dbReference type="InterPro" id="IPR006172">
    <property type="entry name" value="DNA-dir_DNA_pol_B"/>
</dbReference>
<evidence type="ECO:0000256" key="10">
    <source>
        <dbReference type="ARBA" id="ARBA00022833"/>
    </source>
</evidence>
<dbReference type="VEuPathDB" id="FungiDB:YALI1_E31248g"/>
<keyword evidence="5 17" id="KW-0808">Transferase</keyword>
<keyword evidence="6 17" id="KW-0548">Nucleotidyltransferase</keyword>
<dbReference type="InterPro" id="IPR055191">
    <property type="entry name" value="POL2_thumb"/>
</dbReference>
<dbReference type="GO" id="GO:0003887">
    <property type="term" value="F:DNA-directed DNA polymerase activity"/>
    <property type="evidence" value="ECO:0007669"/>
    <property type="project" value="UniProtKB-KW"/>
</dbReference>
<evidence type="ECO:0000256" key="16">
    <source>
        <dbReference type="ARBA" id="ARBA00049244"/>
    </source>
</evidence>
<dbReference type="GO" id="GO:0003677">
    <property type="term" value="F:DNA binding"/>
    <property type="evidence" value="ECO:0007669"/>
    <property type="project" value="UniProtKB-KW"/>
</dbReference>
<dbReference type="InterPro" id="IPR042087">
    <property type="entry name" value="DNA_pol_B_thumb"/>
</dbReference>
<keyword evidence="15 17" id="KW-0539">Nucleus</keyword>
<dbReference type="GO" id="GO:0006297">
    <property type="term" value="P:nucleotide-excision repair, DNA gap filling"/>
    <property type="evidence" value="ECO:0007669"/>
    <property type="project" value="TreeGrafter"/>
</dbReference>
<dbReference type="GO" id="GO:0000278">
    <property type="term" value="P:mitotic cell cycle"/>
    <property type="evidence" value="ECO:0007669"/>
    <property type="project" value="TreeGrafter"/>
</dbReference>
<evidence type="ECO:0000256" key="11">
    <source>
        <dbReference type="ARBA" id="ARBA00022932"/>
    </source>
</evidence>
<dbReference type="GO" id="GO:0051539">
    <property type="term" value="F:4 iron, 4 sulfur cluster binding"/>
    <property type="evidence" value="ECO:0007669"/>
    <property type="project" value="UniProtKB-KW"/>
</dbReference>
<dbReference type="FunFam" id="1.10.132.60:FF:000003">
    <property type="entry name" value="DNA polymerase epsilon catalytic subunit"/>
    <property type="match status" value="1"/>
</dbReference>
<dbReference type="GO" id="GO:0006272">
    <property type="term" value="P:leading strand elongation"/>
    <property type="evidence" value="ECO:0007669"/>
    <property type="project" value="TreeGrafter"/>
</dbReference>
<keyword evidence="13 17" id="KW-0411">Iron-sulfur</keyword>
<dbReference type="GO" id="GO:0008310">
    <property type="term" value="F:single-stranded DNA 3'-5' DNA exonuclease activity"/>
    <property type="evidence" value="ECO:0007669"/>
    <property type="project" value="TreeGrafter"/>
</dbReference>
<dbReference type="GO" id="GO:0008270">
    <property type="term" value="F:zinc ion binding"/>
    <property type="evidence" value="ECO:0007669"/>
    <property type="project" value="UniProtKB-KW"/>
</dbReference>
<comment type="subcellular location">
    <subcellularLocation>
        <location evidence="2 17">Nucleus</location>
    </subcellularLocation>
</comment>
<reference evidence="19 20" key="1">
    <citation type="submission" date="2018-07" db="EMBL/GenBank/DDBJ databases">
        <title>Draft Genome Assemblies for Five Robust Yarrowia lipolytica Strains Exhibiting High Lipid Production and Pentose Sugar Utilization and Sugar Alcohol Secretion from Undetoxified Lignocellulosic Biomass Hydrolysates.</title>
        <authorList>
            <consortium name="DOE Joint Genome Institute"/>
            <person name="Walker C."/>
            <person name="Ryu S."/>
            <person name="Na H."/>
            <person name="Zane M."/>
            <person name="LaButti K."/>
            <person name="Lipzen A."/>
            <person name="Haridas S."/>
            <person name="Barry K."/>
            <person name="Grigoriev I.V."/>
            <person name="Quarterman J."/>
            <person name="Slininger P."/>
            <person name="Dien B."/>
            <person name="Trinh C.T."/>
        </authorList>
    </citation>
    <scope>NUCLEOTIDE SEQUENCE [LARGE SCALE GENOMIC DNA]</scope>
    <source>
        <strain evidence="19 20">YB392</strain>
    </source>
</reference>
<dbReference type="Gene3D" id="3.30.342.10">
    <property type="entry name" value="DNA Polymerase, chain B, domain 1"/>
    <property type="match status" value="1"/>
</dbReference>